<keyword evidence="15" id="KW-1185">Reference proteome</keyword>
<comment type="caution">
    <text evidence="12">Lacks conserved residue(s) required for the propagation of feature annotation.</text>
</comment>
<dbReference type="AlphaFoldDB" id="A0A8X6KV67"/>
<feature type="signal peptide" evidence="13">
    <location>
        <begin position="1"/>
        <end position="23"/>
    </location>
</feature>
<comment type="caution">
    <text evidence="14">The sequence shown here is derived from an EMBL/GenBank/DDBJ whole genome shotgun (WGS) entry which is preliminary data.</text>
</comment>
<feature type="chain" id="PRO_5036483552" description="Innexin" evidence="13">
    <location>
        <begin position="24"/>
        <end position="391"/>
    </location>
</feature>
<sequence>MLVLMALGVILGVVFNTIHPLHGTYALGQLLDKCWTNSTDSELKSLSEEVRIHGVDEFIVNKSNIQPALYPKVTLFLLCQAVSFASLRFVWHFVKKDYVYNVINFIESSVCKKLKVEMNHPFVIRMLLKKFGERRKCFALLKLAEIISVLNVLVQFCLTNYYFGGQLFSNTVTLSVSFNSNWTAKCEYTIKLHQISKCIFRYRDPFILKRYNAPCSFTIYSIYQLLEKFLCIYFLVLATLTAMKIIWNIHILLFPHLRFWSTVRRRREELSPILRYLKAIINQCSVEDWFLLDLLCTNLDSSDLEPVVKKFAFELHEKRLIHLDDYNTAWMPDPENLGVVKRNAWLENSEQKTCERKLFELREKKIDHVLTDFLRIGFYGFFLHLFIRRKS</sequence>
<accession>A0A8X6KV67</accession>
<keyword evidence="4" id="KW-1003">Cell membrane</keyword>
<evidence type="ECO:0000256" key="11">
    <source>
        <dbReference type="ARBA" id="ARBA00023303"/>
    </source>
</evidence>
<evidence type="ECO:0000256" key="7">
    <source>
        <dbReference type="ARBA" id="ARBA00022949"/>
    </source>
</evidence>
<evidence type="ECO:0000256" key="3">
    <source>
        <dbReference type="ARBA" id="ARBA00022448"/>
    </source>
</evidence>
<feature type="transmembrane region" description="Helical" evidence="12">
    <location>
        <begin position="232"/>
        <end position="257"/>
    </location>
</feature>
<keyword evidence="8 12" id="KW-1133">Transmembrane helix</keyword>
<dbReference type="GO" id="GO:0034220">
    <property type="term" value="P:monoatomic ion transmembrane transport"/>
    <property type="evidence" value="ECO:0007669"/>
    <property type="project" value="UniProtKB-KW"/>
</dbReference>
<keyword evidence="10 12" id="KW-0472">Membrane</keyword>
<keyword evidence="11 12" id="KW-0407">Ion channel</keyword>
<protein>
    <recommendedName>
        <fullName evidence="12">Innexin</fullName>
    </recommendedName>
</protein>
<dbReference type="GO" id="GO:0005886">
    <property type="term" value="C:plasma membrane"/>
    <property type="evidence" value="ECO:0007669"/>
    <property type="project" value="UniProtKB-SubCell"/>
</dbReference>
<keyword evidence="6" id="KW-0303">Gap junction</keyword>
<dbReference type="GO" id="GO:0005921">
    <property type="term" value="C:gap junction"/>
    <property type="evidence" value="ECO:0007669"/>
    <property type="project" value="UniProtKB-SubCell"/>
</dbReference>
<evidence type="ECO:0000256" key="1">
    <source>
        <dbReference type="ARBA" id="ARBA00004610"/>
    </source>
</evidence>
<reference evidence="14" key="1">
    <citation type="submission" date="2020-07" db="EMBL/GenBank/DDBJ databases">
        <title>Multicomponent nature underlies the extraordinary mechanical properties of spider dragline silk.</title>
        <authorList>
            <person name="Kono N."/>
            <person name="Nakamura H."/>
            <person name="Mori M."/>
            <person name="Yoshida Y."/>
            <person name="Ohtoshi R."/>
            <person name="Malay A.D."/>
            <person name="Moran D.A.P."/>
            <person name="Tomita M."/>
            <person name="Numata K."/>
            <person name="Arakawa K."/>
        </authorList>
    </citation>
    <scope>NUCLEOTIDE SEQUENCE</scope>
</reference>
<evidence type="ECO:0000313" key="14">
    <source>
        <dbReference type="EMBL" id="GFQ83568.1"/>
    </source>
</evidence>
<evidence type="ECO:0000256" key="12">
    <source>
        <dbReference type="RuleBase" id="RU010713"/>
    </source>
</evidence>
<comment type="function">
    <text evidence="12">Structural component of the gap junctions.</text>
</comment>
<feature type="transmembrane region" description="Helical" evidence="12">
    <location>
        <begin position="73"/>
        <end position="91"/>
    </location>
</feature>
<evidence type="ECO:0000256" key="10">
    <source>
        <dbReference type="ARBA" id="ARBA00023136"/>
    </source>
</evidence>
<evidence type="ECO:0000256" key="2">
    <source>
        <dbReference type="ARBA" id="ARBA00004651"/>
    </source>
</evidence>
<comment type="similarity">
    <text evidence="12">Belongs to the pannexin family.</text>
</comment>
<gene>
    <name evidence="12 14" type="primary">inx</name>
    <name evidence="14" type="ORF">TNCT_380991</name>
</gene>
<evidence type="ECO:0000313" key="15">
    <source>
        <dbReference type="Proteomes" id="UP000887116"/>
    </source>
</evidence>
<organism evidence="14 15">
    <name type="scientific">Trichonephila clavata</name>
    <name type="common">Joro spider</name>
    <name type="synonym">Nephila clavata</name>
    <dbReference type="NCBI Taxonomy" id="2740835"/>
    <lineage>
        <taxon>Eukaryota</taxon>
        <taxon>Metazoa</taxon>
        <taxon>Ecdysozoa</taxon>
        <taxon>Arthropoda</taxon>
        <taxon>Chelicerata</taxon>
        <taxon>Arachnida</taxon>
        <taxon>Araneae</taxon>
        <taxon>Araneomorphae</taxon>
        <taxon>Entelegynae</taxon>
        <taxon>Araneoidea</taxon>
        <taxon>Nephilidae</taxon>
        <taxon>Trichonephila</taxon>
    </lineage>
</organism>
<keyword evidence="3 12" id="KW-0813">Transport</keyword>
<evidence type="ECO:0000256" key="5">
    <source>
        <dbReference type="ARBA" id="ARBA00022692"/>
    </source>
</evidence>
<keyword evidence="5 12" id="KW-0812">Transmembrane</keyword>
<dbReference type="Proteomes" id="UP000887116">
    <property type="component" value="Unassembled WGS sequence"/>
</dbReference>
<dbReference type="PROSITE" id="PS51013">
    <property type="entry name" value="PANNEXIN"/>
    <property type="match status" value="1"/>
</dbReference>
<keyword evidence="13" id="KW-0732">Signal</keyword>
<dbReference type="EMBL" id="BMAO01002823">
    <property type="protein sequence ID" value="GFQ83568.1"/>
    <property type="molecule type" value="Genomic_DNA"/>
</dbReference>
<evidence type="ECO:0000256" key="8">
    <source>
        <dbReference type="ARBA" id="ARBA00022989"/>
    </source>
</evidence>
<evidence type="ECO:0000256" key="6">
    <source>
        <dbReference type="ARBA" id="ARBA00022868"/>
    </source>
</evidence>
<dbReference type="Pfam" id="PF00876">
    <property type="entry name" value="Innexin"/>
    <property type="match status" value="1"/>
</dbReference>
<proteinExistence type="inferred from homology"/>
<dbReference type="OrthoDB" id="10333576at2759"/>
<name>A0A8X6KV67_TRICU</name>
<comment type="subcellular location">
    <subcellularLocation>
        <location evidence="1">Cell junction</location>
        <location evidence="1">Gap junction</location>
    </subcellularLocation>
    <subcellularLocation>
        <location evidence="2 12">Cell membrane</location>
        <topology evidence="2 12">Multi-pass membrane protein</topology>
    </subcellularLocation>
</comment>
<evidence type="ECO:0000256" key="13">
    <source>
        <dbReference type="SAM" id="SignalP"/>
    </source>
</evidence>
<evidence type="ECO:0000256" key="4">
    <source>
        <dbReference type="ARBA" id="ARBA00022475"/>
    </source>
</evidence>
<keyword evidence="7" id="KW-0965">Cell junction</keyword>
<evidence type="ECO:0000256" key="9">
    <source>
        <dbReference type="ARBA" id="ARBA00023065"/>
    </source>
</evidence>
<dbReference type="InterPro" id="IPR000990">
    <property type="entry name" value="Innexin"/>
</dbReference>
<keyword evidence="9 12" id="KW-0406">Ion transport</keyword>